<feature type="region of interest" description="Disordered" evidence="2">
    <location>
        <begin position="73"/>
        <end position="100"/>
    </location>
</feature>
<dbReference type="Proteomes" id="UP000198534">
    <property type="component" value="Unassembled WGS sequence"/>
</dbReference>
<evidence type="ECO:0000256" key="2">
    <source>
        <dbReference type="SAM" id="MobiDB-lite"/>
    </source>
</evidence>
<keyword evidence="4" id="KW-1185">Reference proteome</keyword>
<proteinExistence type="predicted"/>
<evidence type="ECO:0000256" key="1">
    <source>
        <dbReference type="SAM" id="Coils"/>
    </source>
</evidence>
<keyword evidence="1" id="KW-0175">Coiled coil</keyword>
<accession>A0A1H2ZWL4</accession>
<dbReference type="AlphaFoldDB" id="A0A1H2ZWL4"/>
<dbReference type="RefSeq" id="WP_425433887.1">
    <property type="nucleotide sequence ID" value="NZ_FNNQ01000012.1"/>
</dbReference>
<evidence type="ECO:0000313" key="4">
    <source>
        <dbReference type="Proteomes" id="UP000198534"/>
    </source>
</evidence>
<gene>
    <name evidence="3" type="ORF">SAMN05444487_11217</name>
</gene>
<dbReference type="EMBL" id="FNNQ01000012">
    <property type="protein sequence ID" value="SDX21288.1"/>
    <property type="molecule type" value="Genomic_DNA"/>
</dbReference>
<evidence type="ECO:0000313" key="3">
    <source>
        <dbReference type="EMBL" id="SDX21288.1"/>
    </source>
</evidence>
<organism evidence="3 4">
    <name type="scientific">Marininema mesophilum</name>
    <dbReference type="NCBI Taxonomy" id="1048340"/>
    <lineage>
        <taxon>Bacteria</taxon>
        <taxon>Bacillati</taxon>
        <taxon>Bacillota</taxon>
        <taxon>Bacilli</taxon>
        <taxon>Bacillales</taxon>
        <taxon>Thermoactinomycetaceae</taxon>
        <taxon>Marininema</taxon>
    </lineage>
</organism>
<reference evidence="3 4" key="1">
    <citation type="submission" date="2016-10" db="EMBL/GenBank/DDBJ databases">
        <authorList>
            <person name="de Groot N.N."/>
        </authorList>
    </citation>
    <scope>NUCLEOTIDE SEQUENCE [LARGE SCALE GENOMIC DNA]</scope>
    <source>
        <strain evidence="3 4">DSM 45610</strain>
    </source>
</reference>
<sequence>MTRHNQSDEKKEINRMIDEGLGAGRVDNTAAQLEQAQKERKYLEELAKEKDVDCQGRERYDLDVDRMVNEGLGGGNVGNHSGLIEESHVPELRGTDEDGL</sequence>
<name>A0A1H2ZWL4_9BACL</name>
<protein>
    <submittedName>
        <fullName evidence="3">Uncharacterized protein</fullName>
    </submittedName>
</protein>
<feature type="coiled-coil region" evidence="1">
    <location>
        <begin position="26"/>
        <end position="53"/>
    </location>
</feature>
<feature type="compositionally biased region" description="Basic and acidic residues" evidence="2">
    <location>
        <begin position="83"/>
        <end position="100"/>
    </location>
</feature>